<feature type="transmembrane region" description="Helical" evidence="1">
    <location>
        <begin position="240"/>
        <end position="258"/>
    </location>
</feature>
<dbReference type="InterPro" id="IPR052372">
    <property type="entry name" value="YpjD/HemX"/>
</dbReference>
<dbReference type="Proteomes" id="UP000252479">
    <property type="component" value="Unassembled WGS sequence"/>
</dbReference>
<feature type="transmembrane region" description="Helical" evidence="1">
    <location>
        <begin position="35"/>
        <end position="53"/>
    </location>
</feature>
<comment type="caution">
    <text evidence="3">The sequence shown here is derived from an EMBL/GenBank/DDBJ whole genome shotgun (WGS) entry which is preliminary data.</text>
</comment>
<dbReference type="GO" id="GO:0017004">
    <property type="term" value="P:cytochrome complex assembly"/>
    <property type="evidence" value="ECO:0007669"/>
    <property type="project" value="InterPro"/>
</dbReference>
<dbReference type="OrthoDB" id="9780793at2"/>
<dbReference type="GO" id="GO:0020037">
    <property type="term" value="F:heme binding"/>
    <property type="evidence" value="ECO:0007669"/>
    <property type="project" value="InterPro"/>
</dbReference>
<dbReference type="AlphaFoldDB" id="A0A368LLL5"/>
<keyword evidence="1" id="KW-1133">Transmembrane helix</keyword>
<feature type="transmembrane region" description="Helical" evidence="1">
    <location>
        <begin position="91"/>
        <end position="114"/>
    </location>
</feature>
<dbReference type="PANTHER" id="PTHR38034">
    <property type="entry name" value="INNER MEMBRANE PROTEIN YPJD"/>
    <property type="match status" value="1"/>
</dbReference>
<organism evidence="3 4">
    <name type="scientific">Vibrio casei</name>
    <dbReference type="NCBI Taxonomy" id="673372"/>
    <lineage>
        <taxon>Bacteria</taxon>
        <taxon>Pseudomonadati</taxon>
        <taxon>Pseudomonadota</taxon>
        <taxon>Gammaproteobacteria</taxon>
        <taxon>Vibrionales</taxon>
        <taxon>Vibrionaceae</taxon>
        <taxon>Vibrio</taxon>
    </lineage>
</organism>
<gene>
    <name evidence="3" type="ORF">CIK83_03310</name>
</gene>
<evidence type="ECO:0000313" key="4">
    <source>
        <dbReference type="Proteomes" id="UP000252479"/>
    </source>
</evidence>
<dbReference type="EMBL" id="QPGL01000001">
    <property type="protein sequence ID" value="RCS72711.1"/>
    <property type="molecule type" value="Genomic_DNA"/>
</dbReference>
<evidence type="ECO:0000259" key="2">
    <source>
        <dbReference type="Pfam" id="PF01578"/>
    </source>
</evidence>
<accession>A0A368LLL5</accession>
<dbReference type="PANTHER" id="PTHR38034:SF1">
    <property type="entry name" value="INNER MEMBRANE PROTEIN YPJD"/>
    <property type="match status" value="1"/>
</dbReference>
<evidence type="ECO:0000313" key="3">
    <source>
        <dbReference type="EMBL" id="RCS72711.1"/>
    </source>
</evidence>
<proteinExistence type="predicted"/>
<feature type="transmembrane region" description="Helical" evidence="1">
    <location>
        <begin position="126"/>
        <end position="153"/>
    </location>
</feature>
<dbReference type="GO" id="GO:0005886">
    <property type="term" value="C:plasma membrane"/>
    <property type="evidence" value="ECO:0007669"/>
    <property type="project" value="TreeGrafter"/>
</dbReference>
<keyword evidence="1" id="KW-0472">Membrane</keyword>
<name>A0A368LLL5_9VIBR</name>
<dbReference type="InterPro" id="IPR002541">
    <property type="entry name" value="Cyt_c_assembly"/>
</dbReference>
<feature type="transmembrane region" description="Helical" evidence="1">
    <location>
        <begin position="65"/>
        <end position="84"/>
    </location>
</feature>
<evidence type="ECO:0000256" key="1">
    <source>
        <dbReference type="SAM" id="Phobius"/>
    </source>
</evidence>
<feature type="transmembrane region" description="Helical" evidence="1">
    <location>
        <begin position="6"/>
        <end position="28"/>
    </location>
</feature>
<keyword evidence="4" id="KW-1185">Reference proteome</keyword>
<sequence length="267" mass="29850">MSNMENLLSIIAVIFYFSATCMIVPGLVHSSGIRIKLVFTLAILAIITHGWLISDLILNPNGQNLSILNVASLIGFIICLVLSISMWKTRLWFLLPVVYSFAAINLAAATFLPSTFMTHFEGKIELLIHISIALFAYSTLMIGALFALQLAWLDYQLKSKKSIIINPNLPPLMMVERHLFKIILIGTLLLTATLITGAIYVEGMFAPPNAHKAVLSFIAWVLYCILLWGHYQKGWRGRKVLWLSISGATVLTLAYFGSRFVREIILH</sequence>
<reference evidence="3 4" key="1">
    <citation type="journal article" date="2017" name="Elife">
        <title>Extensive horizontal gene transfer in cheese-associated bacteria.</title>
        <authorList>
            <person name="Bonham K.S."/>
            <person name="Wolfe B.E."/>
            <person name="Dutton R.J."/>
        </authorList>
    </citation>
    <scope>NUCLEOTIDE SEQUENCE [LARGE SCALE GENOMIC DNA]</scope>
    <source>
        <strain evidence="3 4">JB196</strain>
    </source>
</reference>
<feature type="transmembrane region" description="Helical" evidence="1">
    <location>
        <begin position="179"/>
        <end position="201"/>
    </location>
</feature>
<feature type="transmembrane region" description="Helical" evidence="1">
    <location>
        <begin position="213"/>
        <end position="231"/>
    </location>
</feature>
<keyword evidence="1" id="KW-0812">Transmembrane</keyword>
<protein>
    <submittedName>
        <fullName evidence="3">Inner membrane protein YpjD</fullName>
    </submittedName>
</protein>
<feature type="domain" description="Cytochrome c assembly protein" evidence="2">
    <location>
        <begin position="41"/>
        <end position="265"/>
    </location>
</feature>
<dbReference type="Pfam" id="PF01578">
    <property type="entry name" value="Cytochrom_C_asm"/>
    <property type="match status" value="1"/>
</dbReference>